<comment type="caution">
    <text evidence="1">The sequence shown here is derived from an EMBL/GenBank/DDBJ whole genome shotgun (WGS) entry which is preliminary data.</text>
</comment>
<gene>
    <name evidence="1" type="ORF">SO802_006785</name>
</gene>
<dbReference type="Proteomes" id="UP001459277">
    <property type="component" value="Unassembled WGS sequence"/>
</dbReference>
<organism evidence="1 2">
    <name type="scientific">Lithocarpus litseifolius</name>
    <dbReference type="NCBI Taxonomy" id="425828"/>
    <lineage>
        <taxon>Eukaryota</taxon>
        <taxon>Viridiplantae</taxon>
        <taxon>Streptophyta</taxon>
        <taxon>Embryophyta</taxon>
        <taxon>Tracheophyta</taxon>
        <taxon>Spermatophyta</taxon>
        <taxon>Magnoliopsida</taxon>
        <taxon>eudicotyledons</taxon>
        <taxon>Gunneridae</taxon>
        <taxon>Pentapetalae</taxon>
        <taxon>rosids</taxon>
        <taxon>fabids</taxon>
        <taxon>Fagales</taxon>
        <taxon>Fagaceae</taxon>
        <taxon>Lithocarpus</taxon>
    </lineage>
</organism>
<dbReference type="Pfam" id="PF07103">
    <property type="entry name" value="DUF1365"/>
    <property type="match status" value="2"/>
</dbReference>
<evidence type="ECO:0000313" key="2">
    <source>
        <dbReference type="Proteomes" id="UP001459277"/>
    </source>
</evidence>
<dbReference type="PANTHER" id="PTHR33973">
    <property type="entry name" value="OS07G0153300 PROTEIN"/>
    <property type="match status" value="1"/>
</dbReference>
<protein>
    <submittedName>
        <fullName evidence="1">Uncharacterized protein</fullName>
    </submittedName>
</protein>
<evidence type="ECO:0000313" key="1">
    <source>
        <dbReference type="EMBL" id="KAL0011677.1"/>
    </source>
</evidence>
<dbReference type="PANTHER" id="PTHR33973:SF4">
    <property type="entry name" value="OS07G0153300 PROTEIN"/>
    <property type="match status" value="1"/>
</dbReference>
<reference evidence="1 2" key="1">
    <citation type="submission" date="2024-01" db="EMBL/GenBank/DDBJ databases">
        <title>A telomere-to-telomere, gap-free genome of sweet tea (Lithocarpus litseifolius).</title>
        <authorList>
            <person name="Zhou J."/>
        </authorList>
    </citation>
    <scope>NUCLEOTIDE SEQUENCE [LARGE SCALE GENOMIC DNA]</scope>
    <source>
        <strain evidence="1">Zhou-2022a</strain>
        <tissue evidence="1">Leaf</tissue>
    </source>
</reference>
<accession>A0AAW2DLV7</accession>
<dbReference type="AlphaFoldDB" id="A0AAW2DLV7"/>
<name>A0AAW2DLV7_9ROSI</name>
<proteinExistence type="predicted"/>
<dbReference type="InterPro" id="IPR010775">
    <property type="entry name" value="DUF1365"/>
</dbReference>
<sequence>MEAFYLLATILSNFLKSLTLSLLLLFRTLLPHHWFSRSSSNSSESVSLYEGTVWHERRRPVRHSFQYPVRYALYNLDHAPHAPPDHLAADQARQIASTNGQVLLLTIPPSVGYVQNPLSVYYCYDVEAEAQASASSQLLKKCIAEVTNTPWGERVTFVFNPNSDLVAKSLHVSPFMDMLGNWNMRANAPGDNLYVTISVQHPKLGDYFTAVLKAKRVPSSLVSDHAMFFWLMPHKVAVWIYWHALKLWWKNVSYIQHPTYTNPAYREEASIRDHKIQCCPIIGSDKDKHLQFEGSDQGYFLDRSCEIQKHHRRRSEEPFVEVADVEIGADFLNIDGNTSDCVSGVDKDLVHALLSSDFYELAYRNRN</sequence>
<keyword evidence="2" id="KW-1185">Reference proteome</keyword>
<dbReference type="EMBL" id="JAZDWU010000002">
    <property type="protein sequence ID" value="KAL0011677.1"/>
    <property type="molecule type" value="Genomic_DNA"/>
</dbReference>